<dbReference type="Proteomes" id="UP000003019">
    <property type="component" value="Unassembled WGS sequence"/>
</dbReference>
<accession>G4CKM2</accession>
<dbReference type="AlphaFoldDB" id="G4CKM2"/>
<feature type="compositionally biased region" description="Low complexity" evidence="1">
    <location>
        <begin position="17"/>
        <end position="32"/>
    </location>
</feature>
<name>G4CKM2_9NEIS</name>
<feature type="region of interest" description="Disordered" evidence="1">
    <location>
        <begin position="1"/>
        <end position="46"/>
    </location>
</feature>
<dbReference type="HOGENOM" id="CLU_3186270_0_0_4"/>
<evidence type="ECO:0000256" key="1">
    <source>
        <dbReference type="SAM" id="MobiDB-lite"/>
    </source>
</evidence>
<keyword evidence="3" id="KW-1185">Reference proteome</keyword>
<reference evidence="2 3" key="1">
    <citation type="submission" date="2011-05" db="EMBL/GenBank/DDBJ databases">
        <authorList>
            <person name="Muzny D."/>
            <person name="Qin X."/>
            <person name="Deng J."/>
            <person name="Jiang H."/>
            <person name="Liu Y."/>
            <person name="Qu J."/>
            <person name="Song X.-Z."/>
            <person name="Zhang L."/>
            <person name="Thornton R."/>
            <person name="Coyle M."/>
            <person name="Francisco L."/>
            <person name="Jackson L."/>
            <person name="Javaid M."/>
            <person name="Korchina V."/>
            <person name="Kovar C."/>
            <person name="Mata R."/>
            <person name="Mathew T."/>
            <person name="Ngo R."/>
            <person name="Nguyen L."/>
            <person name="Nguyen N."/>
            <person name="Okwuonu G."/>
            <person name="Ongeri F."/>
            <person name="Pham C."/>
            <person name="Simmons D."/>
            <person name="Wilczek-Boney K."/>
            <person name="Hale W."/>
            <person name="Jakkamsetti A."/>
            <person name="Pham P."/>
            <person name="Ruth R."/>
            <person name="San Lucas F."/>
            <person name="Warren J."/>
            <person name="Zhang J."/>
            <person name="Zhao Z."/>
            <person name="Zhou C."/>
            <person name="Zhu D."/>
            <person name="Lee S."/>
            <person name="Bess C."/>
            <person name="Blankenburg K."/>
            <person name="Forbes L."/>
            <person name="Fu Q."/>
            <person name="Gubbala S."/>
            <person name="Hirani K."/>
            <person name="Jayaseelan J.C."/>
            <person name="Lara F."/>
            <person name="Munidasa M."/>
            <person name="Palculict T."/>
            <person name="Patil S."/>
            <person name="Pu L.-L."/>
            <person name="Saada N."/>
            <person name="Tang L."/>
            <person name="Weissenberger G."/>
            <person name="Zhu Y."/>
            <person name="Hemphill L."/>
            <person name="Shang Y."/>
            <person name="Youmans B."/>
            <person name="Ayvaz T."/>
            <person name="Ross M."/>
            <person name="Santibanez J."/>
            <person name="Aqrawi P."/>
            <person name="Gross S."/>
            <person name="Joshi V."/>
            <person name="Fowler G."/>
            <person name="Nazareth L."/>
            <person name="Reid J."/>
            <person name="Worley K."/>
            <person name="Petrosino J."/>
            <person name="Highlander S."/>
            <person name="Gibbs R."/>
        </authorList>
    </citation>
    <scope>NUCLEOTIDE SEQUENCE [LARGE SCALE GENOMIC DNA]</scope>
    <source>
        <strain evidence="2 3">871</strain>
    </source>
</reference>
<organism evidence="2 3">
    <name type="scientific">Neisseria shayeganii 871</name>
    <dbReference type="NCBI Taxonomy" id="1032488"/>
    <lineage>
        <taxon>Bacteria</taxon>
        <taxon>Pseudomonadati</taxon>
        <taxon>Pseudomonadota</taxon>
        <taxon>Betaproteobacteria</taxon>
        <taxon>Neisseriales</taxon>
        <taxon>Neisseriaceae</taxon>
        <taxon>Neisseria</taxon>
    </lineage>
</organism>
<evidence type="ECO:0000313" key="3">
    <source>
        <dbReference type="Proteomes" id="UP000003019"/>
    </source>
</evidence>
<comment type="caution">
    <text evidence="2">The sequence shown here is derived from an EMBL/GenBank/DDBJ whole genome shotgun (WGS) entry which is preliminary data.</text>
</comment>
<sequence>MTKKSNSTQHHHESQGNFVRQNNQPVPNPKNNLTIKLKTGCLKSFR</sequence>
<dbReference type="EMBL" id="AGAY01000074">
    <property type="protein sequence ID" value="EGY51555.1"/>
    <property type="molecule type" value="Genomic_DNA"/>
</dbReference>
<protein>
    <submittedName>
        <fullName evidence="2">Uncharacterized protein</fullName>
    </submittedName>
</protein>
<gene>
    <name evidence="2" type="ORF">HMPREF9371_2162</name>
</gene>
<evidence type="ECO:0000313" key="2">
    <source>
        <dbReference type="EMBL" id="EGY51555.1"/>
    </source>
</evidence>
<proteinExistence type="predicted"/>